<name>A0A0W0FN32_MONRR</name>
<dbReference type="AlphaFoldDB" id="A0A0W0FN32"/>
<dbReference type="Proteomes" id="UP000054988">
    <property type="component" value="Unassembled WGS sequence"/>
</dbReference>
<accession>A0A0W0FN32</accession>
<sequence length="25" mass="2901">MEKEETVQSSMELVSEDCTIIIEKE</sequence>
<evidence type="ECO:0000313" key="1">
    <source>
        <dbReference type="EMBL" id="KTB37741.1"/>
    </source>
</evidence>
<dbReference type="EMBL" id="LATX01001821">
    <property type="protein sequence ID" value="KTB37741.1"/>
    <property type="molecule type" value="Genomic_DNA"/>
</dbReference>
<organism evidence="1 2">
    <name type="scientific">Moniliophthora roreri</name>
    <name type="common">Frosty pod rot fungus</name>
    <name type="synonym">Monilia roreri</name>
    <dbReference type="NCBI Taxonomy" id="221103"/>
    <lineage>
        <taxon>Eukaryota</taxon>
        <taxon>Fungi</taxon>
        <taxon>Dikarya</taxon>
        <taxon>Basidiomycota</taxon>
        <taxon>Agaricomycotina</taxon>
        <taxon>Agaricomycetes</taxon>
        <taxon>Agaricomycetidae</taxon>
        <taxon>Agaricales</taxon>
        <taxon>Marasmiineae</taxon>
        <taxon>Marasmiaceae</taxon>
        <taxon>Moniliophthora</taxon>
    </lineage>
</organism>
<protein>
    <submittedName>
        <fullName evidence="1">Uncharacterized protein</fullName>
    </submittedName>
</protein>
<reference evidence="1 2" key="1">
    <citation type="submission" date="2015-12" db="EMBL/GenBank/DDBJ databases">
        <title>Draft genome sequence of Moniliophthora roreri, the causal agent of frosty pod rot of cacao.</title>
        <authorList>
            <person name="Aime M.C."/>
            <person name="Diaz-Valderrama J.R."/>
            <person name="Kijpornyongpan T."/>
            <person name="Phillips-Mora W."/>
        </authorList>
    </citation>
    <scope>NUCLEOTIDE SEQUENCE [LARGE SCALE GENOMIC DNA]</scope>
    <source>
        <strain evidence="1 2">MCA 2952</strain>
    </source>
</reference>
<evidence type="ECO:0000313" key="2">
    <source>
        <dbReference type="Proteomes" id="UP000054988"/>
    </source>
</evidence>
<proteinExistence type="predicted"/>
<comment type="caution">
    <text evidence="1">The sequence shown here is derived from an EMBL/GenBank/DDBJ whole genome shotgun (WGS) entry which is preliminary data.</text>
</comment>
<gene>
    <name evidence="1" type="ORF">WG66_9673</name>
</gene>